<evidence type="ECO:0000313" key="2">
    <source>
        <dbReference type="EMBL" id="KAJ8930591.1"/>
    </source>
</evidence>
<organism evidence="2 3">
    <name type="scientific">Rhamnusium bicolor</name>
    <dbReference type="NCBI Taxonomy" id="1586634"/>
    <lineage>
        <taxon>Eukaryota</taxon>
        <taxon>Metazoa</taxon>
        <taxon>Ecdysozoa</taxon>
        <taxon>Arthropoda</taxon>
        <taxon>Hexapoda</taxon>
        <taxon>Insecta</taxon>
        <taxon>Pterygota</taxon>
        <taxon>Neoptera</taxon>
        <taxon>Endopterygota</taxon>
        <taxon>Coleoptera</taxon>
        <taxon>Polyphaga</taxon>
        <taxon>Cucujiformia</taxon>
        <taxon>Chrysomeloidea</taxon>
        <taxon>Cerambycidae</taxon>
        <taxon>Lepturinae</taxon>
        <taxon>Rhagiini</taxon>
        <taxon>Rhamnusium</taxon>
    </lineage>
</organism>
<gene>
    <name evidence="2" type="ORF">NQ314_016587</name>
</gene>
<feature type="compositionally biased region" description="Polar residues" evidence="1">
    <location>
        <begin position="1"/>
        <end position="23"/>
    </location>
</feature>
<dbReference type="AlphaFoldDB" id="A0AAV8WWM1"/>
<keyword evidence="3" id="KW-1185">Reference proteome</keyword>
<sequence length="98" mass="11217">MTNNNELVFHSTPESQKSVTEKSTSNDKKDESDTEITSFKKGTTSGSETYWITFYNSPCREDPEILPKKTVINVDDISVRPPAHLTDLNSTRKFYHPY</sequence>
<evidence type="ECO:0000313" key="3">
    <source>
        <dbReference type="Proteomes" id="UP001162156"/>
    </source>
</evidence>
<dbReference type="EMBL" id="JANEYF010004602">
    <property type="protein sequence ID" value="KAJ8930591.1"/>
    <property type="molecule type" value="Genomic_DNA"/>
</dbReference>
<dbReference type="Proteomes" id="UP001162156">
    <property type="component" value="Unassembled WGS sequence"/>
</dbReference>
<protein>
    <submittedName>
        <fullName evidence="2">Uncharacterized protein</fullName>
    </submittedName>
</protein>
<comment type="caution">
    <text evidence="2">The sequence shown here is derived from an EMBL/GenBank/DDBJ whole genome shotgun (WGS) entry which is preliminary data.</text>
</comment>
<evidence type="ECO:0000256" key="1">
    <source>
        <dbReference type="SAM" id="MobiDB-lite"/>
    </source>
</evidence>
<accession>A0AAV8WWM1</accession>
<feature type="region of interest" description="Disordered" evidence="1">
    <location>
        <begin position="1"/>
        <end position="43"/>
    </location>
</feature>
<proteinExistence type="predicted"/>
<reference evidence="2" key="1">
    <citation type="journal article" date="2023" name="Insect Mol. Biol.">
        <title>Genome sequencing provides insights into the evolution of gene families encoding plant cell wall-degrading enzymes in longhorned beetles.</title>
        <authorList>
            <person name="Shin N.R."/>
            <person name="Okamura Y."/>
            <person name="Kirsch R."/>
            <person name="Pauchet Y."/>
        </authorList>
    </citation>
    <scope>NUCLEOTIDE SEQUENCE</scope>
    <source>
        <strain evidence="2">RBIC_L_NR</strain>
    </source>
</reference>
<name>A0AAV8WWM1_9CUCU</name>